<reference evidence="2 3" key="1">
    <citation type="submission" date="2018-05" db="EMBL/GenBank/DDBJ databases">
        <title>Reference genomes for bee gut microbiota database.</title>
        <authorList>
            <person name="Ellegaard K.M."/>
        </authorList>
    </citation>
    <scope>NUCLEOTIDE SEQUENCE [LARGE SCALE GENOMIC DNA]</scope>
    <source>
        <strain evidence="2 3">ESL0167</strain>
    </source>
</reference>
<feature type="domain" description="DUF306" evidence="1">
    <location>
        <begin position="36"/>
        <end position="141"/>
    </location>
</feature>
<evidence type="ECO:0000313" key="3">
    <source>
        <dbReference type="Proteomes" id="UP000247838"/>
    </source>
</evidence>
<sequence length="151" mass="17277">MRSKCMKNVFYLLMILTGTILLSGCDDKDKTDIMKEELQHHRFLLVKANGENVAPEKQAFIEFSEKLTFNGKMCNTFFGEASLNKDTITSKNLSSTQKYCSDDQQLNKLDGIVSDLFTNGAKVKIKHDYDTTYLELSNKSNELHFEVKDLM</sequence>
<gene>
    <name evidence="2" type="ORF">DKK76_05680</name>
</gene>
<proteinExistence type="predicted"/>
<organism evidence="2 3">
    <name type="scientific">Frischella perrara</name>
    <dbReference type="NCBI Taxonomy" id="1267021"/>
    <lineage>
        <taxon>Bacteria</taxon>
        <taxon>Pseudomonadati</taxon>
        <taxon>Pseudomonadota</taxon>
        <taxon>Gammaproteobacteria</taxon>
        <taxon>Orbales</taxon>
        <taxon>Orbaceae</taxon>
        <taxon>Frischella</taxon>
    </lineage>
</organism>
<dbReference type="EMBL" id="QGLM01000013">
    <property type="protein sequence ID" value="PXY95270.1"/>
    <property type="molecule type" value="Genomic_DNA"/>
</dbReference>
<comment type="caution">
    <text evidence="2">The sequence shown here is derived from an EMBL/GenBank/DDBJ whole genome shotgun (WGS) entry which is preliminary data.</text>
</comment>
<dbReference type="InterPro" id="IPR005184">
    <property type="entry name" value="DUF306_Meta_HslJ"/>
</dbReference>
<protein>
    <recommendedName>
        <fullName evidence="1">DUF306 domain-containing protein</fullName>
    </recommendedName>
</protein>
<dbReference type="PROSITE" id="PS51257">
    <property type="entry name" value="PROKAR_LIPOPROTEIN"/>
    <property type="match status" value="1"/>
</dbReference>
<dbReference type="Proteomes" id="UP000247838">
    <property type="component" value="Unassembled WGS sequence"/>
</dbReference>
<evidence type="ECO:0000259" key="1">
    <source>
        <dbReference type="Pfam" id="PF03724"/>
    </source>
</evidence>
<dbReference type="Pfam" id="PF03724">
    <property type="entry name" value="META"/>
    <property type="match status" value="1"/>
</dbReference>
<evidence type="ECO:0000313" key="2">
    <source>
        <dbReference type="EMBL" id="PXY95270.1"/>
    </source>
</evidence>
<dbReference type="InterPro" id="IPR038670">
    <property type="entry name" value="HslJ-like_sf"/>
</dbReference>
<accession>A0A318MR44</accession>
<dbReference type="PANTHER" id="PTHR35535:SF1">
    <property type="entry name" value="HEAT SHOCK PROTEIN HSLJ"/>
    <property type="match status" value="1"/>
</dbReference>
<dbReference type="PANTHER" id="PTHR35535">
    <property type="entry name" value="HEAT SHOCK PROTEIN HSLJ"/>
    <property type="match status" value="1"/>
</dbReference>
<name>A0A318MR44_FRIPE</name>
<dbReference type="Gene3D" id="2.40.128.270">
    <property type="match status" value="1"/>
</dbReference>
<dbReference type="InterPro" id="IPR053147">
    <property type="entry name" value="Hsp_HslJ-like"/>
</dbReference>
<dbReference type="AlphaFoldDB" id="A0A318MR44"/>